<feature type="region of interest" description="Disordered" evidence="5">
    <location>
        <begin position="493"/>
        <end position="530"/>
    </location>
</feature>
<keyword evidence="6" id="KW-1133">Transmembrane helix</keyword>
<feature type="transmembrane region" description="Helical" evidence="6">
    <location>
        <begin position="7"/>
        <end position="27"/>
    </location>
</feature>
<comment type="subcellular location">
    <subcellularLocation>
        <location evidence="1">Nucleus</location>
    </subcellularLocation>
</comment>
<keyword evidence="6" id="KW-0812">Transmembrane</keyword>
<dbReference type="GO" id="GO:0003700">
    <property type="term" value="F:DNA-binding transcription factor activity"/>
    <property type="evidence" value="ECO:0007669"/>
    <property type="project" value="InterPro"/>
</dbReference>
<dbReference type="InterPro" id="IPR011598">
    <property type="entry name" value="bHLH_dom"/>
</dbReference>
<feature type="compositionally biased region" description="Basic residues" evidence="5">
    <location>
        <begin position="513"/>
        <end position="525"/>
    </location>
</feature>
<keyword evidence="4" id="KW-0539">Nucleus</keyword>
<evidence type="ECO:0000256" key="2">
    <source>
        <dbReference type="ARBA" id="ARBA00023015"/>
    </source>
</evidence>
<dbReference type="Pfam" id="PF23176">
    <property type="entry name" value="bHLH_LHW"/>
    <property type="match status" value="1"/>
</dbReference>
<keyword evidence="9" id="KW-1185">Reference proteome</keyword>
<feature type="domain" description="BHLH" evidence="7">
    <location>
        <begin position="517"/>
        <end position="566"/>
    </location>
</feature>
<sequence>MCISLQIAILRFSTVIYLFLSLGFFRLQHLTSLLNPIHNIVAAEKSIEKDIILFRLLFSVNPNEHCQPSFKSILLLISSTSSHLVTENLISVLGPPIKKRSGLRIKQAGRGSYRDMGTTPLRRFLQSLCNNSCWNYAVFWRLQQQSQMLLMWEDGYFDTMKVQDSMEDLFAETMFRNLEEETSSHNTYNGTSGGDAVETTVAYMSTFQYALGEGAVGGVAYTGNSHWIYANTPFPELPDEWLFQFAAGVKTILLLPVTPHGVLQLGSLQHLPEDAQMSNYIKNEFFTHQDFMSYSDTFSTNQQFPFPFLSQSSSSFMMQSFNEFPSFMENNNNDKSSDEVNWSNHNGPMITDVGPFLSFPKECELHKALGPAFMGPADDSFQNLSIGDDSKSESKTKSKSKTNGMVFYNENVESVLGNMNPCIQTSGESSLSNSFGRFSSLTKRKNINENENGGFEGESSVFINDHLVPGVLSRVTSHNDSCSPSAISYEGVGDVVKDEEEQKSRGAKPSIVNKRRGKPGSKQKARPRDRQLIQDRLKDLRELVPDGAKCSIDGLLDRTVKHMLFLKSVGDRASKLRQFVQPEGEGSIETNDITSEEKGGKNGASWAFELGGDLKVCPIIVEDLQYPGHMIIEMICDESSRFLEIAEVIHGLDLTILNGVTQRRSDNTWARYIVEAPRGFHRLDIFWPLMKLLQQQQHSPISSKI</sequence>
<gene>
    <name evidence="8" type="ORF">LSALG_LOCUS26883</name>
</gene>
<reference evidence="8" key="1">
    <citation type="submission" date="2023-04" db="EMBL/GenBank/DDBJ databases">
        <authorList>
            <person name="Vijverberg K."/>
            <person name="Xiong W."/>
            <person name="Schranz E."/>
        </authorList>
    </citation>
    <scope>NUCLEOTIDE SEQUENCE</scope>
</reference>
<feature type="region of interest" description="Disordered" evidence="5">
    <location>
        <begin position="383"/>
        <end position="402"/>
    </location>
</feature>
<evidence type="ECO:0000313" key="9">
    <source>
        <dbReference type="Proteomes" id="UP001177003"/>
    </source>
</evidence>
<evidence type="ECO:0000259" key="7">
    <source>
        <dbReference type="PROSITE" id="PS50888"/>
    </source>
</evidence>
<evidence type="ECO:0000313" key="8">
    <source>
        <dbReference type="EMBL" id="CAI9287524.1"/>
    </source>
</evidence>
<evidence type="ECO:0000256" key="4">
    <source>
        <dbReference type="ARBA" id="ARBA00023242"/>
    </source>
</evidence>
<dbReference type="GO" id="GO:0005634">
    <property type="term" value="C:nucleus"/>
    <property type="evidence" value="ECO:0007669"/>
    <property type="project" value="UniProtKB-SubCell"/>
</dbReference>
<keyword evidence="3" id="KW-0804">Transcription</keyword>
<keyword evidence="2" id="KW-0805">Transcription regulation</keyword>
<dbReference type="EMBL" id="OX465081">
    <property type="protein sequence ID" value="CAI9287524.1"/>
    <property type="molecule type" value="Genomic_DNA"/>
</dbReference>
<dbReference type="InterPro" id="IPR025610">
    <property type="entry name" value="MYC/MYB_N"/>
</dbReference>
<name>A0AA35Z8B7_LACSI</name>
<dbReference type="PANTHER" id="PTHR46196">
    <property type="entry name" value="TRANSCRIPTION FACTOR BHLH155-LIKE ISOFORM X1-RELATED"/>
    <property type="match status" value="1"/>
</dbReference>
<dbReference type="PANTHER" id="PTHR46196:SF3">
    <property type="entry name" value="TRANSCRIPTION FACTOR LHW-LIKE ISOFORM X1"/>
    <property type="match status" value="1"/>
</dbReference>
<dbReference type="Pfam" id="PF14215">
    <property type="entry name" value="bHLH-MYC_N"/>
    <property type="match status" value="1"/>
</dbReference>
<keyword evidence="6" id="KW-0472">Membrane</keyword>
<dbReference type="InterPro" id="IPR043561">
    <property type="entry name" value="LHW-like"/>
</dbReference>
<organism evidence="8 9">
    <name type="scientific">Lactuca saligna</name>
    <name type="common">Willowleaf lettuce</name>
    <dbReference type="NCBI Taxonomy" id="75948"/>
    <lineage>
        <taxon>Eukaryota</taxon>
        <taxon>Viridiplantae</taxon>
        <taxon>Streptophyta</taxon>
        <taxon>Embryophyta</taxon>
        <taxon>Tracheophyta</taxon>
        <taxon>Spermatophyta</taxon>
        <taxon>Magnoliopsida</taxon>
        <taxon>eudicotyledons</taxon>
        <taxon>Gunneridae</taxon>
        <taxon>Pentapetalae</taxon>
        <taxon>asterids</taxon>
        <taxon>campanulids</taxon>
        <taxon>Asterales</taxon>
        <taxon>Asteraceae</taxon>
        <taxon>Cichorioideae</taxon>
        <taxon>Cichorieae</taxon>
        <taxon>Lactucinae</taxon>
        <taxon>Lactuca</taxon>
    </lineage>
</organism>
<proteinExistence type="predicted"/>
<evidence type="ECO:0000256" key="5">
    <source>
        <dbReference type="SAM" id="MobiDB-lite"/>
    </source>
</evidence>
<dbReference type="GO" id="GO:0046983">
    <property type="term" value="F:protein dimerization activity"/>
    <property type="evidence" value="ECO:0007669"/>
    <property type="project" value="InterPro"/>
</dbReference>
<evidence type="ECO:0000256" key="3">
    <source>
        <dbReference type="ARBA" id="ARBA00023163"/>
    </source>
</evidence>
<evidence type="ECO:0000256" key="6">
    <source>
        <dbReference type="SAM" id="Phobius"/>
    </source>
</evidence>
<dbReference type="AlphaFoldDB" id="A0AA35Z8B7"/>
<dbReference type="PROSITE" id="PS50888">
    <property type="entry name" value="BHLH"/>
    <property type="match status" value="1"/>
</dbReference>
<protein>
    <recommendedName>
        <fullName evidence="7">BHLH domain-containing protein</fullName>
    </recommendedName>
</protein>
<accession>A0AA35Z8B7</accession>
<evidence type="ECO:0000256" key="1">
    <source>
        <dbReference type="ARBA" id="ARBA00004123"/>
    </source>
</evidence>
<dbReference type="Proteomes" id="UP001177003">
    <property type="component" value="Chromosome 5"/>
</dbReference>